<dbReference type="Proteomes" id="UP001139263">
    <property type="component" value="Unassembled WGS sequence"/>
</dbReference>
<dbReference type="GO" id="GO:0016884">
    <property type="term" value="F:carbon-nitrogen ligase activity, with glutamine as amido-N-donor"/>
    <property type="evidence" value="ECO:0007669"/>
    <property type="project" value="InterPro"/>
</dbReference>
<reference evidence="1" key="1">
    <citation type="submission" date="2022-03" db="EMBL/GenBank/DDBJ databases">
        <title>Draft Genome Sequence of Firmicute Strain S0AB, a Heterotrophic Iron/Sulfur-Oxidizing Extreme Acidophile.</title>
        <authorList>
            <person name="Vergara E."/>
            <person name="Pakostova E."/>
            <person name="Johnson D.B."/>
            <person name="Holmes D.S."/>
        </authorList>
    </citation>
    <scope>NUCLEOTIDE SEQUENCE</scope>
    <source>
        <strain evidence="1">S0AB</strain>
    </source>
</reference>
<proteinExistence type="predicted"/>
<dbReference type="InterPro" id="IPR019004">
    <property type="entry name" value="YqeY/Aim41"/>
</dbReference>
<comment type="caution">
    <text evidence="1">The sequence shown here is derived from an EMBL/GenBank/DDBJ whole genome shotgun (WGS) entry which is preliminary data.</text>
</comment>
<sequence>MGMADRLSDELKQAMRDKDKVRLSVLRMIKAAMKYQEIEAHQALTDEEVMAVIRKEIKQRKDALETVKGSDRADFITSIEAELEVLYSYLPAQLSLDELHGVVVEVVHETGATSRADMGKVIPVVMKRVGSRAEGKTVSQVVQEVLANLT</sequence>
<accession>A0A9X2AD39</accession>
<dbReference type="PANTHER" id="PTHR28055">
    <property type="entry name" value="ALTERED INHERITANCE OF MITOCHONDRIA PROTEIN 41, MITOCHONDRIAL"/>
    <property type="match status" value="1"/>
</dbReference>
<keyword evidence="2" id="KW-1185">Reference proteome</keyword>
<dbReference type="InterPro" id="IPR003789">
    <property type="entry name" value="Asn/Gln_tRNA_amidoTrase-B-like"/>
</dbReference>
<gene>
    <name evidence="1" type="primary">yqeY</name>
    <name evidence="1" type="ORF">MM817_00119</name>
</gene>
<dbReference type="Gene3D" id="1.10.10.410">
    <property type="match status" value="1"/>
</dbReference>
<dbReference type="Pfam" id="PF09424">
    <property type="entry name" value="YqeY"/>
    <property type="match status" value="1"/>
</dbReference>
<dbReference type="AlphaFoldDB" id="A0A9X2AD39"/>
<dbReference type="Gene3D" id="1.10.1510.10">
    <property type="entry name" value="Uncharacterised protein YqeY/AIM41 PF09424, N-terminal domain"/>
    <property type="match status" value="1"/>
</dbReference>
<dbReference type="InterPro" id="IPR042184">
    <property type="entry name" value="YqeY/Aim41_N"/>
</dbReference>
<organism evidence="1 2">
    <name type="scientific">Sulfoacidibacillus ferrooxidans</name>
    <dbReference type="NCBI Taxonomy" id="2005001"/>
    <lineage>
        <taxon>Bacteria</taxon>
        <taxon>Bacillati</taxon>
        <taxon>Bacillota</taxon>
        <taxon>Bacilli</taxon>
        <taxon>Bacillales</taxon>
        <taxon>Alicyclobacillaceae</taxon>
        <taxon>Sulfoacidibacillus</taxon>
    </lineage>
</organism>
<evidence type="ECO:0000313" key="1">
    <source>
        <dbReference type="EMBL" id="MCI0181872.1"/>
    </source>
</evidence>
<name>A0A9X2AD39_9BACL</name>
<dbReference type="SUPFAM" id="SSF89095">
    <property type="entry name" value="GatB/YqeY motif"/>
    <property type="match status" value="1"/>
</dbReference>
<dbReference type="EMBL" id="JALBUF010000001">
    <property type="protein sequence ID" value="MCI0181872.1"/>
    <property type="molecule type" value="Genomic_DNA"/>
</dbReference>
<evidence type="ECO:0008006" key="3">
    <source>
        <dbReference type="Google" id="ProtNLM"/>
    </source>
</evidence>
<dbReference type="PANTHER" id="PTHR28055:SF1">
    <property type="entry name" value="ALTERED INHERITANCE OF MITOCHONDRIA PROTEIN 41, MITOCHONDRIAL"/>
    <property type="match status" value="1"/>
</dbReference>
<protein>
    <recommendedName>
        <fullName evidence="3">Aspartyl-tRNA amidotransferase</fullName>
    </recommendedName>
</protein>
<evidence type="ECO:0000313" key="2">
    <source>
        <dbReference type="Proteomes" id="UP001139263"/>
    </source>
</evidence>
<dbReference type="InterPro" id="IPR023168">
    <property type="entry name" value="GatB_Yqey_C_2"/>
</dbReference>